<dbReference type="Pfam" id="PF12833">
    <property type="entry name" value="HTH_18"/>
    <property type="match status" value="1"/>
</dbReference>
<name>A0ABR6X5Q0_9BURK</name>
<dbReference type="RefSeq" id="WP_186923004.1">
    <property type="nucleotide sequence ID" value="NZ_JACOFW010000011.1"/>
</dbReference>
<gene>
    <name evidence="6" type="ORF">H8K52_11270</name>
</gene>
<keyword evidence="2" id="KW-0238">DNA-binding</keyword>
<evidence type="ECO:0000256" key="1">
    <source>
        <dbReference type="ARBA" id="ARBA00023015"/>
    </source>
</evidence>
<evidence type="ECO:0000256" key="3">
    <source>
        <dbReference type="ARBA" id="ARBA00023163"/>
    </source>
</evidence>
<keyword evidence="3" id="KW-0804">Transcription</keyword>
<feature type="transmembrane region" description="Helical" evidence="4">
    <location>
        <begin position="161"/>
        <end position="180"/>
    </location>
</feature>
<evidence type="ECO:0000256" key="2">
    <source>
        <dbReference type="ARBA" id="ARBA00023125"/>
    </source>
</evidence>
<organism evidence="6 7">
    <name type="scientific">Undibacterium seohonense</name>
    <dbReference type="NCBI Taxonomy" id="1344950"/>
    <lineage>
        <taxon>Bacteria</taxon>
        <taxon>Pseudomonadati</taxon>
        <taxon>Pseudomonadota</taxon>
        <taxon>Betaproteobacteria</taxon>
        <taxon>Burkholderiales</taxon>
        <taxon>Oxalobacteraceae</taxon>
        <taxon>Undibacterium</taxon>
    </lineage>
</organism>
<keyword evidence="7" id="KW-1185">Reference proteome</keyword>
<dbReference type="PANTHER" id="PTHR43280">
    <property type="entry name" value="ARAC-FAMILY TRANSCRIPTIONAL REGULATOR"/>
    <property type="match status" value="1"/>
</dbReference>
<feature type="transmembrane region" description="Helical" evidence="4">
    <location>
        <begin position="64"/>
        <end position="84"/>
    </location>
</feature>
<keyword evidence="4" id="KW-1133">Transmembrane helix</keyword>
<dbReference type="PROSITE" id="PS01124">
    <property type="entry name" value="HTH_ARAC_FAMILY_2"/>
    <property type="match status" value="1"/>
</dbReference>
<feature type="transmembrane region" description="Helical" evidence="4">
    <location>
        <begin position="38"/>
        <end position="58"/>
    </location>
</feature>
<dbReference type="EMBL" id="JACOFW010000011">
    <property type="protein sequence ID" value="MBC3807925.1"/>
    <property type="molecule type" value="Genomic_DNA"/>
</dbReference>
<feature type="transmembrane region" description="Helical" evidence="4">
    <location>
        <begin position="128"/>
        <end position="149"/>
    </location>
</feature>
<feature type="transmembrane region" description="Helical" evidence="4">
    <location>
        <begin position="6"/>
        <end position="26"/>
    </location>
</feature>
<feature type="transmembrane region" description="Helical" evidence="4">
    <location>
        <begin position="96"/>
        <end position="116"/>
    </location>
</feature>
<protein>
    <submittedName>
        <fullName evidence="6">AraC family transcriptional regulator</fullName>
    </submittedName>
</protein>
<evidence type="ECO:0000256" key="4">
    <source>
        <dbReference type="SAM" id="Phobius"/>
    </source>
</evidence>
<dbReference type="PRINTS" id="PR00032">
    <property type="entry name" value="HTHARAC"/>
</dbReference>
<evidence type="ECO:0000313" key="7">
    <source>
        <dbReference type="Proteomes" id="UP000648257"/>
    </source>
</evidence>
<keyword evidence="4" id="KW-0472">Membrane</keyword>
<dbReference type="PROSITE" id="PS00041">
    <property type="entry name" value="HTH_ARAC_FAMILY_1"/>
    <property type="match status" value="1"/>
</dbReference>
<evidence type="ECO:0000259" key="5">
    <source>
        <dbReference type="PROSITE" id="PS01124"/>
    </source>
</evidence>
<dbReference type="SUPFAM" id="SSF46689">
    <property type="entry name" value="Homeodomain-like"/>
    <property type="match status" value="1"/>
</dbReference>
<dbReference type="Proteomes" id="UP000648257">
    <property type="component" value="Unassembled WGS sequence"/>
</dbReference>
<sequence length="353" mass="39512">MFSNHLLFFFAALGSFNGLALSLYLLITSSVSIAQRWLAILILMVSIRTGKSVALFFLSDTPSIVIQIGLTACFFIGPCLYFFVRSSLSSATSLGSWERTHLLLIGVVAMFVNLMLPYAHHTSLWHGAIVQTISWLWFAYLLISSALLVQQRHRLPTANARRLLLTLVAGLWIIWFAYFLSGYTSYIVGALSFSFVLYLCLIVAWGWRHGQAPVEPYQKRRIDTPEAVNELQALANLMSTERLFLDPSLSLPRLSRRLGVPQARLSQLLNDNNGTSFKQYLTGLRLAEAQRLLVQTPQLPLESIAEAAGFQSMSTFYAAFKKANGCTPSVYREQNQTPETGFRTPETLAKTLI</sequence>
<dbReference type="InterPro" id="IPR009057">
    <property type="entry name" value="Homeodomain-like_sf"/>
</dbReference>
<comment type="caution">
    <text evidence="6">The sequence shown here is derived from an EMBL/GenBank/DDBJ whole genome shotgun (WGS) entry which is preliminary data.</text>
</comment>
<dbReference type="InterPro" id="IPR018062">
    <property type="entry name" value="HTH_AraC-typ_CS"/>
</dbReference>
<proteinExistence type="predicted"/>
<accession>A0ABR6X5Q0</accession>
<keyword evidence="4" id="KW-0812">Transmembrane</keyword>
<dbReference type="SMART" id="SM00342">
    <property type="entry name" value="HTH_ARAC"/>
    <property type="match status" value="1"/>
</dbReference>
<dbReference type="PANTHER" id="PTHR43280:SF29">
    <property type="entry name" value="ARAC-FAMILY TRANSCRIPTIONAL REGULATOR"/>
    <property type="match status" value="1"/>
</dbReference>
<dbReference type="InterPro" id="IPR018060">
    <property type="entry name" value="HTH_AraC"/>
</dbReference>
<dbReference type="Gene3D" id="1.10.10.60">
    <property type="entry name" value="Homeodomain-like"/>
    <property type="match status" value="1"/>
</dbReference>
<reference evidence="6 7" key="1">
    <citation type="submission" date="2020-08" db="EMBL/GenBank/DDBJ databases">
        <title>Novel species isolated from subtropical streams in China.</title>
        <authorList>
            <person name="Lu H."/>
        </authorList>
    </citation>
    <scope>NUCLEOTIDE SEQUENCE [LARGE SCALE GENOMIC DNA]</scope>
    <source>
        <strain evidence="6 7">KACC 16656</strain>
    </source>
</reference>
<evidence type="ECO:0000313" key="6">
    <source>
        <dbReference type="EMBL" id="MBC3807925.1"/>
    </source>
</evidence>
<dbReference type="InterPro" id="IPR020449">
    <property type="entry name" value="Tscrpt_reg_AraC-type_HTH"/>
</dbReference>
<keyword evidence="1" id="KW-0805">Transcription regulation</keyword>
<feature type="domain" description="HTH araC/xylS-type" evidence="5">
    <location>
        <begin position="235"/>
        <end position="334"/>
    </location>
</feature>
<feature type="transmembrane region" description="Helical" evidence="4">
    <location>
        <begin position="186"/>
        <end position="207"/>
    </location>
</feature>